<feature type="region of interest" description="Disordered" evidence="2">
    <location>
        <begin position="139"/>
        <end position="170"/>
    </location>
</feature>
<feature type="region of interest" description="Disordered" evidence="2">
    <location>
        <begin position="914"/>
        <end position="966"/>
    </location>
</feature>
<feature type="coiled-coil region" evidence="1">
    <location>
        <begin position="416"/>
        <end position="506"/>
    </location>
</feature>
<evidence type="ECO:0000313" key="3">
    <source>
        <dbReference type="EMBL" id="CDW82867.1"/>
    </source>
</evidence>
<sequence>MQTDPSDQSLFEQQIYSRITIFSPDKLQFKTWTKSSQNDFQVRDHQRNSIERKKHQFTDQLFHPHMDLSTQIESMFHQSSCIANQEKVNALLNSIIIEENRNRYPSQRKVFPKTTNNTNTNTTTLTANKNLYNTNVILPKEKIKSGSRQKSNNGKNKENKFKNSNKGLNKIQTEVQLNNIKALTKNNRNHQNNKTQNIIFNPHIPLTQETFSPKRQNDSKNQTLNRIMSNNGLIKSKAQLLESRPLSPISNPTSDGNQWLISEKSCMFQDQALHQRSQYFSPNQEKQKYSTNDNQRMPQSHINVRELDRTNSRDIELRKKPQCQNHSQAPQTVKNYNAIQQMRQIQQSQQQHFQQLPSNLQSCNQQSDQCERCLKLENKIVRIAVQLDQLQLSNTNDSLEMLELISNTIIEFKLQKHQHEQDKIKLQQDVEKLIQNQESFELRVKEMDDVFGLLMKEKERLKLKKQEIDQLLSQRQDTLTAYKKELQELRDNSKELKVEIRRVVEKEVKETIYRKYRDRDYIFDYPCQINADSNNRSKQDKGEQLPSAEIKKRESELDKKESKLYEWEAQLFERKLKIDNQDEQLKGKMEKMTAQKSEIQQNLKKLQILTKDYEAILQKEYEMTKLAEEIRTSKQLVETQKQELERTHRQIMTQREYLQREKLDGDKVDKYIQRVKDQTQMIVEDNMSYLERERNKCLTRMKEADELKNILTTEKNRWSQGVNDQQKKLQTLVDEKREQVLVMEVSMRQQIKEIRERQEQQEKREKELEDKFRQQQREIDQEKQELQREKEDVKCLILELEEKTSIRSGNKNNKKKYKKTNMPRQMPNQQEIDHKENTNTFEYMLNPQQNTKSYQNANSSNNNFIDESKSHTYQGQYQPQLSQQPSQTMKKSANMQNFNLDDDELMLLDVPQYSQTQQSKTPQINRKNSGMPPKPPSSTLSQSTNKLFRKDSKSQLSNGKSSQNDLSIDQDQQLEQLLMMSQTNTEVIKETKDFFGKDTNLFQFDQYLASSQNDMSLLNDDDDINFN</sequence>
<evidence type="ECO:0000313" key="4">
    <source>
        <dbReference type="Proteomes" id="UP000039865"/>
    </source>
</evidence>
<dbReference type="EMBL" id="CCKQ01011319">
    <property type="protein sequence ID" value="CDW82867.1"/>
    <property type="molecule type" value="Genomic_DNA"/>
</dbReference>
<feature type="compositionally biased region" description="Polar residues" evidence="2">
    <location>
        <begin position="914"/>
        <end position="928"/>
    </location>
</feature>
<keyword evidence="4" id="KW-1185">Reference proteome</keyword>
<feature type="compositionally biased region" description="Polar residues" evidence="2">
    <location>
        <begin position="851"/>
        <end position="865"/>
    </location>
</feature>
<evidence type="ECO:0000256" key="1">
    <source>
        <dbReference type="SAM" id="Coils"/>
    </source>
</evidence>
<gene>
    <name evidence="3" type="primary">Contig9102.g9736</name>
    <name evidence="3" type="ORF">STYLEM_11903</name>
</gene>
<protein>
    <submittedName>
        <fullName evidence="3">Uncharacterized protein</fullName>
    </submittedName>
</protein>
<feature type="compositionally biased region" description="Polar residues" evidence="2">
    <location>
        <begin position="954"/>
        <end position="964"/>
    </location>
</feature>
<evidence type="ECO:0000256" key="2">
    <source>
        <dbReference type="SAM" id="MobiDB-lite"/>
    </source>
</evidence>
<keyword evidence="1" id="KW-0175">Coiled coil</keyword>
<feature type="compositionally biased region" description="Basic and acidic residues" evidence="2">
    <location>
        <begin position="535"/>
        <end position="553"/>
    </location>
</feature>
<dbReference type="Proteomes" id="UP000039865">
    <property type="component" value="Unassembled WGS sequence"/>
</dbReference>
<feature type="compositionally biased region" description="Polar residues" evidence="2">
    <location>
        <begin position="937"/>
        <end position="946"/>
    </location>
</feature>
<reference evidence="3 4" key="1">
    <citation type="submission" date="2014-06" db="EMBL/GenBank/DDBJ databases">
        <authorList>
            <person name="Swart Estienne"/>
        </authorList>
    </citation>
    <scope>NUCLEOTIDE SEQUENCE [LARGE SCALE GENOMIC DNA]</scope>
    <source>
        <strain evidence="3 4">130c</strain>
    </source>
</reference>
<organism evidence="3 4">
    <name type="scientific">Stylonychia lemnae</name>
    <name type="common">Ciliate</name>
    <dbReference type="NCBI Taxonomy" id="5949"/>
    <lineage>
        <taxon>Eukaryota</taxon>
        <taxon>Sar</taxon>
        <taxon>Alveolata</taxon>
        <taxon>Ciliophora</taxon>
        <taxon>Intramacronucleata</taxon>
        <taxon>Spirotrichea</taxon>
        <taxon>Stichotrichia</taxon>
        <taxon>Sporadotrichida</taxon>
        <taxon>Oxytrichidae</taxon>
        <taxon>Stylonychinae</taxon>
        <taxon>Stylonychia</taxon>
    </lineage>
</organism>
<feature type="region of interest" description="Disordered" evidence="2">
    <location>
        <begin position="532"/>
        <end position="553"/>
    </location>
</feature>
<feature type="compositionally biased region" description="Basic residues" evidence="2">
    <location>
        <begin position="812"/>
        <end position="821"/>
    </location>
</feature>
<dbReference type="AlphaFoldDB" id="A0A078ANF2"/>
<feature type="compositionally biased region" description="Low complexity" evidence="2">
    <location>
        <begin position="873"/>
        <end position="887"/>
    </location>
</feature>
<accession>A0A078ANF2</accession>
<name>A0A078ANF2_STYLE</name>
<feature type="region of interest" description="Disordered" evidence="2">
    <location>
        <begin position="806"/>
        <end position="830"/>
    </location>
</feature>
<feature type="region of interest" description="Disordered" evidence="2">
    <location>
        <begin position="759"/>
        <end position="786"/>
    </location>
</feature>
<dbReference type="InParanoid" id="A0A078ANF2"/>
<proteinExistence type="predicted"/>
<feature type="region of interest" description="Disordered" evidence="2">
    <location>
        <begin position="851"/>
        <end position="891"/>
    </location>
</feature>